<organism evidence="2 3">
    <name type="scientific">Alcanivorax profundi</name>
    <dbReference type="NCBI Taxonomy" id="2338368"/>
    <lineage>
        <taxon>Bacteria</taxon>
        <taxon>Pseudomonadati</taxon>
        <taxon>Pseudomonadota</taxon>
        <taxon>Gammaproteobacteria</taxon>
        <taxon>Oceanospirillales</taxon>
        <taxon>Alcanivoracaceae</taxon>
        <taxon>Alcanivorax</taxon>
    </lineage>
</organism>
<proteinExistence type="predicted"/>
<sequence>MRFIAPTLGLLVSLLLTACVSPVVIDRQSDTNLAHLQTYRFVSQDEDRPRELDDQRARSALALALADKGLHPDENQPDVEVKHFFKRQQRFDGSTLQFGFGFTRNNVGLGASTPTEGEITEEYKLVVQLIDPQSNNVLWQATSRDQLYDEMSSARREAHIQRAVQDMFKRFP</sequence>
<reference evidence="2 3" key="1">
    <citation type="submission" date="2018-09" db="EMBL/GenBank/DDBJ databases">
        <title>Alcanivorax profundi sp. nov., isolated from 1000 m-depth seawater of the Mariana Trench.</title>
        <authorList>
            <person name="Liu J."/>
        </authorList>
    </citation>
    <scope>NUCLEOTIDE SEQUENCE [LARGE SCALE GENOMIC DNA]</scope>
    <source>
        <strain evidence="2 3">MTEO17</strain>
    </source>
</reference>
<accession>A0A418XZY8</accession>
<name>A0A418XZY8_9GAMM</name>
<evidence type="ECO:0000313" key="2">
    <source>
        <dbReference type="EMBL" id="RJG18599.1"/>
    </source>
</evidence>
<dbReference type="EMBL" id="QYYA01000002">
    <property type="protein sequence ID" value="RJG18599.1"/>
    <property type="molecule type" value="Genomic_DNA"/>
</dbReference>
<gene>
    <name evidence="2" type="ORF">D4A39_09045</name>
</gene>
<dbReference type="Pfam" id="PF13590">
    <property type="entry name" value="DUF4136"/>
    <property type="match status" value="1"/>
</dbReference>
<dbReference type="PROSITE" id="PS51257">
    <property type="entry name" value="PROKAR_LIPOPROTEIN"/>
    <property type="match status" value="1"/>
</dbReference>
<protein>
    <submittedName>
        <fullName evidence="2">DUF4136 domain-containing protein</fullName>
    </submittedName>
</protein>
<dbReference type="InterPro" id="IPR025411">
    <property type="entry name" value="DUF4136"/>
</dbReference>
<evidence type="ECO:0000313" key="3">
    <source>
        <dbReference type="Proteomes" id="UP000283734"/>
    </source>
</evidence>
<keyword evidence="3" id="KW-1185">Reference proteome</keyword>
<feature type="domain" description="DUF4136" evidence="1">
    <location>
        <begin position="23"/>
        <end position="172"/>
    </location>
</feature>
<dbReference type="Gene3D" id="3.30.160.670">
    <property type="match status" value="1"/>
</dbReference>
<dbReference type="OrthoDB" id="329837at2"/>
<comment type="caution">
    <text evidence="2">The sequence shown here is derived from an EMBL/GenBank/DDBJ whole genome shotgun (WGS) entry which is preliminary data.</text>
</comment>
<dbReference type="AlphaFoldDB" id="A0A418XZY8"/>
<dbReference type="RefSeq" id="WP_119917927.1">
    <property type="nucleotide sequence ID" value="NZ_QYYA01000002.1"/>
</dbReference>
<dbReference type="Proteomes" id="UP000283734">
    <property type="component" value="Unassembled WGS sequence"/>
</dbReference>
<evidence type="ECO:0000259" key="1">
    <source>
        <dbReference type="Pfam" id="PF13590"/>
    </source>
</evidence>